<name>S4VEZ7_KLEPN</name>
<organism evidence="1">
    <name type="scientific">Klebsiella pneumoniae</name>
    <dbReference type="NCBI Taxonomy" id="573"/>
    <lineage>
        <taxon>Bacteria</taxon>
        <taxon>Pseudomonadati</taxon>
        <taxon>Pseudomonadota</taxon>
        <taxon>Gammaproteobacteria</taxon>
        <taxon>Enterobacterales</taxon>
        <taxon>Enterobacteriaceae</taxon>
        <taxon>Klebsiella/Raoultella group</taxon>
        <taxon>Klebsiella</taxon>
        <taxon>Klebsiella pneumoniae complex</taxon>
    </lineage>
</organism>
<sequence>MKECPAAPDRLFCFTALSYPVFQHKTRYPLKFPRIIRHQHGTGGDGVPGNGRVVRADRRPGHSQRHLNLRGGVHRSAIPGQDGIEAGAERVDQLDVARGGLRAGGPEAHFRISDGRDNDALAAQHRLLQALQDGFRLLAHDERADTGVEHIGLVHRLNRPSSLTTSSRSAIKSGSAFSNCANEPQVGRTGRKIMLSPSRTISSSLTPSKSRSRGRRMARLLPFLKMDTVLIISSWPTGLYDYVQYMQMQSICIVIAYADGKYMRMPHLCRCPAYGYVEPMLYSLFSRSDPKKGSSGSAFRPPARSGPKTQDVAVLPADSDARCCVPPLPRDRPLTTLKGRCGYSLTVVHFRKLRKARKVGSGRNGRPVI</sequence>
<proteinExistence type="predicted"/>
<reference evidence="1" key="1">
    <citation type="journal article" date="2013" name="J. Antimicrob. Chemother.">
        <title>Reversion to susceptibility of a carbapenem-resistant clinical isolate of Klebsiella pneumoniae producing KPC-3.</title>
        <authorList>
            <person name="Villa L."/>
            <person name="Capone A."/>
            <person name="Fortini D."/>
            <person name="Dolejska M."/>
            <person name="Rodriguez I."/>
            <person name="Taglietti F."/>
            <person name="De Paolis P."/>
            <person name="Petrosillo N."/>
            <person name="Carattoli A."/>
        </authorList>
    </citation>
    <scope>NUCLEOTIDE SEQUENCE</scope>
    <source>
        <strain evidence="1">LS6</strain>
        <plasmid evidence="1">pKpQIL-LS6</plasmid>
    </source>
</reference>
<geneLocation type="plasmid" evidence="1">
    <name>pKpQIL-LS6</name>
</geneLocation>
<evidence type="ECO:0000313" key="1">
    <source>
        <dbReference type="EMBL" id="AGO62502.1"/>
    </source>
</evidence>
<dbReference type="EMBL" id="JX442975">
    <property type="protein sequence ID" value="AGO62502.1"/>
    <property type="molecule type" value="Genomic_DNA"/>
</dbReference>
<accession>S4VEZ7</accession>
<dbReference type="AlphaFoldDB" id="S4VEZ7"/>
<keyword evidence="1" id="KW-0614">Plasmid</keyword>
<protein>
    <submittedName>
        <fullName evidence="1">Uncharacterized protein</fullName>
    </submittedName>
</protein>